<gene>
    <name evidence="1" type="ORF">BDR25DRAFT_316138</name>
</gene>
<name>A0ACB6QQH2_9PLEO</name>
<organism evidence="1 2">
    <name type="scientific">Lindgomyces ingoldianus</name>
    <dbReference type="NCBI Taxonomy" id="673940"/>
    <lineage>
        <taxon>Eukaryota</taxon>
        <taxon>Fungi</taxon>
        <taxon>Dikarya</taxon>
        <taxon>Ascomycota</taxon>
        <taxon>Pezizomycotina</taxon>
        <taxon>Dothideomycetes</taxon>
        <taxon>Pleosporomycetidae</taxon>
        <taxon>Pleosporales</taxon>
        <taxon>Lindgomycetaceae</taxon>
        <taxon>Lindgomyces</taxon>
    </lineage>
</organism>
<proteinExistence type="predicted"/>
<protein>
    <submittedName>
        <fullName evidence="1">Uncharacterized protein</fullName>
    </submittedName>
</protein>
<comment type="caution">
    <text evidence="1">The sequence shown here is derived from an EMBL/GenBank/DDBJ whole genome shotgun (WGS) entry which is preliminary data.</text>
</comment>
<evidence type="ECO:0000313" key="2">
    <source>
        <dbReference type="Proteomes" id="UP000799755"/>
    </source>
</evidence>
<keyword evidence="2" id="KW-1185">Reference proteome</keyword>
<sequence length="136" mass="15546">MAPGGFMMTYKYRPLESHRHIRLLQVLSTGDNERIQAEARPPTYRYRIIHRELSNRDAQLEFKAVSYTWGSPNRVAGLTIDENVKEEKKAKAKAKAGAIGLTENLSQALPRLCQHSITKLLWIDQLCINQIDLAEK</sequence>
<dbReference type="EMBL" id="MU003516">
    <property type="protein sequence ID" value="KAF2468350.1"/>
    <property type="molecule type" value="Genomic_DNA"/>
</dbReference>
<reference evidence="1" key="1">
    <citation type="journal article" date="2020" name="Stud. Mycol.">
        <title>101 Dothideomycetes genomes: a test case for predicting lifestyles and emergence of pathogens.</title>
        <authorList>
            <person name="Haridas S."/>
            <person name="Albert R."/>
            <person name="Binder M."/>
            <person name="Bloem J."/>
            <person name="Labutti K."/>
            <person name="Salamov A."/>
            <person name="Andreopoulos B."/>
            <person name="Baker S."/>
            <person name="Barry K."/>
            <person name="Bills G."/>
            <person name="Bluhm B."/>
            <person name="Cannon C."/>
            <person name="Castanera R."/>
            <person name="Culley D."/>
            <person name="Daum C."/>
            <person name="Ezra D."/>
            <person name="Gonzalez J."/>
            <person name="Henrissat B."/>
            <person name="Kuo A."/>
            <person name="Liang C."/>
            <person name="Lipzen A."/>
            <person name="Lutzoni F."/>
            <person name="Magnuson J."/>
            <person name="Mondo S."/>
            <person name="Nolan M."/>
            <person name="Ohm R."/>
            <person name="Pangilinan J."/>
            <person name="Park H.-J."/>
            <person name="Ramirez L."/>
            <person name="Alfaro M."/>
            <person name="Sun H."/>
            <person name="Tritt A."/>
            <person name="Yoshinaga Y."/>
            <person name="Zwiers L.-H."/>
            <person name="Turgeon B."/>
            <person name="Goodwin S."/>
            <person name="Spatafora J."/>
            <person name="Crous P."/>
            <person name="Grigoriev I."/>
        </authorList>
    </citation>
    <scope>NUCLEOTIDE SEQUENCE</scope>
    <source>
        <strain evidence="1">ATCC 200398</strain>
    </source>
</reference>
<dbReference type="Proteomes" id="UP000799755">
    <property type="component" value="Unassembled WGS sequence"/>
</dbReference>
<accession>A0ACB6QQH2</accession>
<evidence type="ECO:0000313" key="1">
    <source>
        <dbReference type="EMBL" id="KAF2468350.1"/>
    </source>
</evidence>